<name>A0A1G5Z951_9BACT</name>
<dbReference type="Proteomes" id="UP000198756">
    <property type="component" value="Unassembled WGS sequence"/>
</dbReference>
<organism evidence="8 9">
    <name type="scientific">Algoriphagus alkaliphilus</name>
    <dbReference type="NCBI Taxonomy" id="279824"/>
    <lineage>
        <taxon>Bacteria</taxon>
        <taxon>Pseudomonadati</taxon>
        <taxon>Bacteroidota</taxon>
        <taxon>Cytophagia</taxon>
        <taxon>Cytophagales</taxon>
        <taxon>Cyclobacteriaceae</taxon>
        <taxon>Algoriphagus</taxon>
    </lineage>
</organism>
<evidence type="ECO:0000256" key="5">
    <source>
        <dbReference type="ARBA" id="ARBA00023237"/>
    </source>
</evidence>
<evidence type="ECO:0000256" key="3">
    <source>
        <dbReference type="ARBA" id="ARBA00022729"/>
    </source>
</evidence>
<evidence type="ECO:0000256" key="1">
    <source>
        <dbReference type="ARBA" id="ARBA00004442"/>
    </source>
</evidence>
<dbReference type="AlphaFoldDB" id="A0A1G5Z951"/>
<comment type="similarity">
    <text evidence="2">Belongs to the SusD family.</text>
</comment>
<dbReference type="RefSeq" id="WP_092732369.1">
    <property type="nucleotide sequence ID" value="NZ_FMXE01000028.1"/>
</dbReference>
<feature type="domain" description="RagB/SusD" evidence="6">
    <location>
        <begin position="332"/>
        <end position="449"/>
    </location>
</feature>
<evidence type="ECO:0000313" key="8">
    <source>
        <dbReference type="EMBL" id="SDA90945.1"/>
    </source>
</evidence>
<dbReference type="SUPFAM" id="SSF48452">
    <property type="entry name" value="TPR-like"/>
    <property type="match status" value="1"/>
</dbReference>
<accession>A0A1G5Z951</accession>
<comment type="subcellular location">
    <subcellularLocation>
        <location evidence="1">Cell outer membrane</location>
    </subcellularLocation>
</comment>
<dbReference type="Gene3D" id="1.25.40.390">
    <property type="match status" value="1"/>
</dbReference>
<evidence type="ECO:0000256" key="2">
    <source>
        <dbReference type="ARBA" id="ARBA00006275"/>
    </source>
</evidence>
<keyword evidence="5" id="KW-0998">Cell outer membrane</keyword>
<dbReference type="InterPro" id="IPR012944">
    <property type="entry name" value="SusD_RagB_dom"/>
</dbReference>
<dbReference type="EMBL" id="FMXE01000028">
    <property type="protein sequence ID" value="SDA90945.1"/>
    <property type="molecule type" value="Genomic_DNA"/>
</dbReference>
<dbReference type="Pfam" id="PF07980">
    <property type="entry name" value="SusD_RagB"/>
    <property type="match status" value="1"/>
</dbReference>
<keyword evidence="4" id="KW-0472">Membrane</keyword>
<evidence type="ECO:0000313" key="9">
    <source>
        <dbReference type="Proteomes" id="UP000198756"/>
    </source>
</evidence>
<dbReference type="Pfam" id="PF14322">
    <property type="entry name" value="SusD-like_3"/>
    <property type="match status" value="1"/>
</dbReference>
<feature type="domain" description="SusD-like N-terminal" evidence="7">
    <location>
        <begin position="22"/>
        <end position="224"/>
    </location>
</feature>
<evidence type="ECO:0000259" key="7">
    <source>
        <dbReference type="Pfam" id="PF14322"/>
    </source>
</evidence>
<protein>
    <submittedName>
        <fullName evidence="8">SusD family protein</fullName>
    </submittedName>
</protein>
<evidence type="ECO:0000256" key="4">
    <source>
        <dbReference type="ARBA" id="ARBA00023136"/>
    </source>
</evidence>
<dbReference type="OrthoDB" id="653598at2"/>
<dbReference type="STRING" id="279824.SAMN03080617_03359"/>
<sequence>MKKYIKYPLLLTTFFLLLGCEEFLEPKPDQSLVVPKTLNDVRALLDNTVVFNVQTAIPYLASDEFILSDAGYAALATPYERGVYLWEDDPFEDQPVADWARMYTQVFYANVALEILDKYHAGAGQEADHLRGTALFLRSYAYHQLLQVFTLPYQREGGNDSKLGLVLRDVSDINAPAKRSNLQETYDQVINDLNLAFALLPENILPKTRPTKAAAQGLLAKVQLDVFDFQGASQNAEKTLQRYTGRLDFNTLNVALARPFQPFNQEMIFYSALLTPGFMRSPEGFVNSKIMSSYEQGDLRKQAYFLDRGQNRFTFSKFLTGATQFFGGISVGELQLIAAEGFYRTGNEVKSLKYLNELLEFRYRKVSFKPVLLSGQELLDRILEERKKELIGRGIRWSDLRRLNQFEGSRIALEKTINGQTYRLEPGSPKYSFPIPIEEIVQSGIEQNPRN</sequence>
<proteinExistence type="inferred from homology"/>
<keyword evidence="9" id="KW-1185">Reference proteome</keyword>
<dbReference type="InterPro" id="IPR033985">
    <property type="entry name" value="SusD-like_N"/>
</dbReference>
<dbReference type="PROSITE" id="PS51257">
    <property type="entry name" value="PROKAR_LIPOPROTEIN"/>
    <property type="match status" value="1"/>
</dbReference>
<gene>
    <name evidence="8" type="ORF">SAMN03080617_03359</name>
</gene>
<dbReference type="GO" id="GO:0009279">
    <property type="term" value="C:cell outer membrane"/>
    <property type="evidence" value="ECO:0007669"/>
    <property type="project" value="UniProtKB-SubCell"/>
</dbReference>
<evidence type="ECO:0000259" key="6">
    <source>
        <dbReference type="Pfam" id="PF07980"/>
    </source>
</evidence>
<reference evidence="9" key="1">
    <citation type="submission" date="2016-10" db="EMBL/GenBank/DDBJ databases">
        <authorList>
            <person name="Varghese N."/>
            <person name="Submissions S."/>
        </authorList>
    </citation>
    <scope>NUCLEOTIDE SEQUENCE [LARGE SCALE GENOMIC DNA]</scope>
    <source>
        <strain evidence="9">DSM 22703</strain>
    </source>
</reference>
<keyword evidence="3" id="KW-0732">Signal</keyword>
<dbReference type="InterPro" id="IPR011990">
    <property type="entry name" value="TPR-like_helical_dom_sf"/>
</dbReference>